<dbReference type="EMBL" id="CP012670">
    <property type="protein sequence ID" value="AUX22514.1"/>
    <property type="molecule type" value="Genomic_DNA"/>
</dbReference>
<feature type="compositionally biased region" description="Basic and acidic residues" evidence="1">
    <location>
        <begin position="32"/>
        <end position="46"/>
    </location>
</feature>
<evidence type="ECO:0000256" key="1">
    <source>
        <dbReference type="SAM" id="MobiDB-lite"/>
    </source>
</evidence>
<gene>
    <name evidence="2" type="ORF">SOCEGT47_030170</name>
</gene>
<dbReference type="AlphaFoldDB" id="A0A4P2PZZ2"/>
<proteinExistence type="predicted"/>
<dbReference type="Proteomes" id="UP000295781">
    <property type="component" value="Chromosome"/>
</dbReference>
<protein>
    <submittedName>
        <fullName evidence="2">Uncharacterized protein</fullName>
    </submittedName>
</protein>
<feature type="region of interest" description="Disordered" evidence="1">
    <location>
        <begin position="32"/>
        <end position="79"/>
    </location>
</feature>
<sequence>MTAADLLLLALFVLFALISWLGAAIGRARARHEAFAEAPRGRREPRGAPPVARPSPAAPAPPARPPGSPADGSARRAAELTRALRDRGSLRRAVVLAAILDRPSDRDAPLA</sequence>
<feature type="compositionally biased region" description="Pro residues" evidence="1">
    <location>
        <begin position="47"/>
        <end position="68"/>
    </location>
</feature>
<dbReference type="RefSeq" id="WP_129347662.1">
    <property type="nucleotide sequence ID" value="NZ_CP012670.1"/>
</dbReference>
<organism evidence="2 3">
    <name type="scientific">Sorangium cellulosum</name>
    <name type="common">Polyangium cellulosum</name>
    <dbReference type="NCBI Taxonomy" id="56"/>
    <lineage>
        <taxon>Bacteria</taxon>
        <taxon>Pseudomonadati</taxon>
        <taxon>Myxococcota</taxon>
        <taxon>Polyangia</taxon>
        <taxon>Polyangiales</taxon>
        <taxon>Polyangiaceae</taxon>
        <taxon>Sorangium</taxon>
    </lineage>
</organism>
<reference evidence="2 3" key="1">
    <citation type="submission" date="2015-09" db="EMBL/GenBank/DDBJ databases">
        <title>Sorangium comparison.</title>
        <authorList>
            <person name="Zaburannyi N."/>
            <person name="Bunk B."/>
            <person name="Overmann J."/>
            <person name="Mueller R."/>
        </authorList>
    </citation>
    <scope>NUCLEOTIDE SEQUENCE [LARGE SCALE GENOMIC DNA]</scope>
    <source>
        <strain evidence="2 3">So ceGT47</strain>
    </source>
</reference>
<evidence type="ECO:0000313" key="2">
    <source>
        <dbReference type="EMBL" id="AUX22514.1"/>
    </source>
</evidence>
<name>A0A4P2PZZ2_SORCE</name>
<accession>A0A4P2PZZ2</accession>
<evidence type="ECO:0000313" key="3">
    <source>
        <dbReference type="Proteomes" id="UP000295781"/>
    </source>
</evidence>